<name>A0ACB9FRH5_9ASTR</name>
<protein>
    <submittedName>
        <fullName evidence="1">Uncharacterized protein</fullName>
    </submittedName>
</protein>
<gene>
    <name evidence="1" type="ORF">L1987_48386</name>
</gene>
<comment type="caution">
    <text evidence="1">The sequence shown here is derived from an EMBL/GenBank/DDBJ whole genome shotgun (WGS) entry which is preliminary data.</text>
</comment>
<evidence type="ECO:0000313" key="2">
    <source>
        <dbReference type="Proteomes" id="UP001056120"/>
    </source>
</evidence>
<organism evidence="1 2">
    <name type="scientific">Smallanthus sonchifolius</name>
    <dbReference type="NCBI Taxonomy" id="185202"/>
    <lineage>
        <taxon>Eukaryota</taxon>
        <taxon>Viridiplantae</taxon>
        <taxon>Streptophyta</taxon>
        <taxon>Embryophyta</taxon>
        <taxon>Tracheophyta</taxon>
        <taxon>Spermatophyta</taxon>
        <taxon>Magnoliopsida</taxon>
        <taxon>eudicotyledons</taxon>
        <taxon>Gunneridae</taxon>
        <taxon>Pentapetalae</taxon>
        <taxon>asterids</taxon>
        <taxon>campanulids</taxon>
        <taxon>Asterales</taxon>
        <taxon>Asteraceae</taxon>
        <taxon>Asteroideae</taxon>
        <taxon>Heliantheae alliance</taxon>
        <taxon>Millerieae</taxon>
        <taxon>Smallanthus</taxon>
    </lineage>
</organism>
<reference evidence="2" key="1">
    <citation type="journal article" date="2022" name="Mol. Ecol. Resour.">
        <title>The genomes of chicory, endive, great burdock and yacon provide insights into Asteraceae palaeo-polyploidization history and plant inulin production.</title>
        <authorList>
            <person name="Fan W."/>
            <person name="Wang S."/>
            <person name="Wang H."/>
            <person name="Wang A."/>
            <person name="Jiang F."/>
            <person name="Liu H."/>
            <person name="Zhao H."/>
            <person name="Xu D."/>
            <person name="Zhang Y."/>
        </authorList>
    </citation>
    <scope>NUCLEOTIDE SEQUENCE [LARGE SCALE GENOMIC DNA]</scope>
    <source>
        <strain evidence="2">cv. Yunnan</strain>
    </source>
</reference>
<dbReference type="EMBL" id="CM042033">
    <property type="protein sequence ID" value="KAI3773849.1"/>
    <property type="molecule type" value="Genomic_DNA"/>
</dbReference>
<reference evidence="1 2" key="2">
    <citation type="journal article" date="2022" name="Mol. Ecol. Resour.">
        <title>The genomes of chicory, endive, great burdock and yacon provide insights into Asteraceae paleo-polyploidization history and plant inulin production.</title>
        <authorList>
            <person name="Fan W."/>
            <person name="Wang S."/>
            <person name="Wang H."/>
            <person name="Wang A."/>
            <person name="Jiang F."/>
            <person name="Liu H."/>
            <person name="Zhao H."/>
            <person name="Xu D."/>
            <person name="Zhang Y."/>
        </authorList>
    </citation>
    <scope>NUCLEOTIDE SEQUENCE [LARGE SCALE GENOMIC DNA]</scope>
    <source>
        <strain evidence="2">cv. Yunnan</strain>
        <tissue evidence="1">Leaves</tissue>
    </source>
</reference>
<keyword evidence="2" id="KW-1185">Reference proteome</keyword>
<dbReference type="Proteomes" id="UP001056120">
    <property type="component" value="Linkage Group LG16"/>
</dbReference>
<evidence type="ECO:0000313" key="1">
    <source>
        <dbReference type="EMBL" id="KAI3773849.1"/>
    </source>
</evidence>
<proteinExistence type="predicted"/>
<accession>A0ACB9FRH5</accession>
<sequence length="107" mass="12298">MPHTGSKRSRNNDNEDDSIEALFEDEGTLTSRSGARQGDSSQDNRPTTYGDIRRLERKAKKNKKLLKKLEDTSKVMGEKYEDMLQEEKLRRHVSSKGSCRLTLLAKR</sequence>